<gene>
    <name evidence="6" type="ORF">V8G54_007593</name>
</gene>
<dbReference type="EMBL" id="CP144699">
    <property type="protein sequence ID" value="WVZ20271.1"/>
    <property type="molecule type" value="Genomic_DNA"/>
</dbReference>
<dbReference type="AlphaFoldDB" id="A0AAQ3P3N3"/>
<dbReference type="Gene3D" id="1.10.3380.10">
    <property type="entry name" value="Sec63 N-terminal domain-like domain"/>
    <property type="match status" value="1"/>
</dbReference>
<proteinExistence type="predicted"/>
<dbReference type="InterPro" id="IPR004179">
    <property type="entry name" value="Sec63-dom"/>
</dbReference>
<evidence type="ECO:0000259" key="5">
    <source>
        <dbReference type="Pfam" id="PF02889"/>
    </source>
</evidence>
<dbReference type="PANTHER" id="PTHR24075:SF6">
    <property type="entry name" value="ACTIVATING SIGNAL COINTEGRATOR 1 COMPLEX SUBUNIT 3"/>
    <property type="match status" value="1"/>
</dbReference>
<dbReference type="GO" id="GO:0043138">
    <property type="term" value="F:3'-5' DNA helicase activity"/>
    <property type="evidence" value="ECO:0007669"/>
    <property type="project" value="TreeGrafter"/>
</dbReference>
<dbReference type="PANTHER" id="PTHR24075">
    <property type="entry name" value="SEC63 DOMAIN-CONTAINING"/>
    <property type="match status" value="1"/>
</dbReference>
<evidence type="ECO:0000313" key="6">
    <source>
        <dbReference type="EMBL" id="WVZ20271.1"/>
    </source>
</evidence>
<dbReference type="Pfam" id="PF02889">
    <property type="entry name" value="Sec63"/>
    <property type="match status" value="1"/>
</dbReference>
<evidence type="ECO:0000256" key="3">
    <source>
        <dbReference type="ARBA" id="ARBA00022989"/>
    </source>
</evidence>
<keyword evidence="4" id="KW-0472">Membrane</keyword>
<organism evidence="6 7">
    <name type="scientific">Vigna mungo</name>
    <name type="common">Black gram</name>
    <name type="synonym">Phaseolus mungo</name>
    <dbReference type="NCBI Taxonomy" id="3915"/>
    <lineage>
        <taxon>Eukaryota</taxon>
        <taxon>Viridiplantae</taxon>
        <taxon>Streptophyta</taxon>
        <taxon>Embryophyta</taxon>
        <taxon>Tracheophyta</taxon>
        <taxon>Spermatophyta</taxon>
        <taxon>Magnoliopsida</taxon>
        <taxon>eudicotyledons</taxon>
        <taxon>Gunneridae</taxon>
        <taxon>Pentapetalae</taxon>
        <taxon>rosids</taxon>
        <taxon>fabids</taxon>
        <taxon>Fabales</taxon>
        <taxon>Fabaceae</taxon>
        <taxon>Papilionoideae</taxon>
        <taxon>50 kb inversion clade</taxon>
        <taxon>NPAAA clade</taxon>
        <taxon>indigoferoid/millettioid clade</taxon>
        <taxon>Phaseoleae</taxon>
        <taxon>Vigna</taxon>
    </lineage>
</organism>
<dbReference type="GO" id="GO:0005634">
    <property type="term" value="C:nucleus"/>
    <property type="evidence" value="ECO:0007669"/>
    <property type="project" value="TreeGrafter"/>
</dbReference>
<keyword evidence="7" id="KW-1185">Reference proteome</keyword>
<accession>A0AAQ3P3N3</accession>
<dbReference type="Proteomes" id="UP001374535">
    <property type="component" value="Chromosome 2"/>
</dbReference>
<name>A0AAQ3P3N3_VIGMU</name>
<keyword evidence="3" id="KW-1133">Transmembrane helix</keyword>
<evidence type="ECO:0000256" key="1">
    <source>
        <dbReference type="ARBA" id="ARBA00004141"/>
    </source>
</evidence>
<dbReference type="GO" id="GO:0003723">
    <property type="term" value="F:RNA binding"/>
    <property type="evidence" value="ECO:0007669"/>
    <property type="project" value="TreeGrafter"/>
</dbReference>
<dbReference type="GO" id="GO:0016020">
    <property type="term" value="C:membrane"/>
    <property type="evidence" value="ECO:0007669"/>
    <property type="project" value="UniProtKB-SubCell"/>
</dbReference>
<sequence length="144" mass="16022">MQAYFSLYLPKAESSVDTFEDLEDSGCIKMDEEKVEPMMLGSIASQYYLSYMTVSMFGSNIGPDTSLEVFLHILSAASEFDELPVRHNESPKERGVPIPLVIENNALEKPLTLQVKDSKILLPGHVSYPPLSKTRIHSTLSLEG</sequence>
<protein>
    <recommendedName>
        <fullName evidence="5">SEC63 domain-containing protein</fullName>
    </recommendedName>
</protein>
<reference evidence="6 7" key="1">
    <citation type="journal article" date="2023" name="Life. Sci Alliance">
        <title>Evolutionary insights into 3D genome organization and epigenetic landscape of Vigna mungo.</title>
        <authorList>
            <person name="Junaid A."/>
            <person name="Singh B."/>
            <person name="Bhatia S."/>
        </authorList>
    </citation>
    <scope>NUCLEOTIDE SEQUENCE [LARGE SCALE GENOMIC DNA]</scope>
    <source>
        <strain evidence="6">Urdbean</strain>
    </source>
</reference>
<keyword evidence="2" id="KW-0812">Transmembrane</keyword>
<evidence type="ECO:0000256" key="2">
    <source>
        <dbReference type="ARBA" id="ARBA00022692"/>
    </source>
</evidence>
<comment type="subcellular location">
    <subcellularLocation>
        <location evidence="1">Membrane</location>
        <topology evidence="1">Multi-pass membrane protein</topology>
    </subcellularLocation>
</comment>
<evidence type="ECO:0000313" key="7">
    <source>
        <dbReference type="Proteomes" id="UP001374535"/>
    </source>
</evidence>
<feature type="domain" description="SEC63" evidence="5">
    <location>
        <begin position="37"/>
        <end position="91"/>
    </location>
</feature>
<evidence type="ECO:0000256" key="4">
    <source>
        <dbReference type="ARBA" id="ARBA00023136"/>
    </source>
</evidence>